<dbReference type="AlphaFoldDB" id="A0A3P6T6E2"/>
<dbReference type="EMBL" id="UYRT01023392">
    <property type="protein sequence ID" value="VDK61338.1"/>
    <property type="molecule type" value="Genomic_DNA"/>
</dbReference>
<sequence length="73" mass="8115">MRLLKRGIIGRAVQITLDGAIVQLIESAESGIRPFQGTVNGRQSADVSDDPEGYIRKLARWLIGLDWPNLLQQ</sequence>
<evidence type="ECO:0000313" key="2">
    <source>
        <dbReference type="Proteomes" id="UP000271098"/>
    </source>
</evidence>
<reference evidence="1 2" key="1">
    <citation type="submission" date="2018-11" db="EMBL/GenBank/DDBJ databases">
        <authorList>
            <consortium name="Pathogen Informatics"/>
        </authorList>
    </citation>
    <scope>NUCLEOTIDE SEQUENCE [LARGE SCALE GENOMIC DNA]</scope>
</reference>
<name>A0A3P6T6E2_9BILA</name>
<protein>
    <submittedName>
        <fullName evidence="1">Uncharacterized protein</fullName>
    </submittedName>
</protein>
<proteinExistence type="predicted"/>
<dbReference type="Proteomes" id="UP000271098">
    <property type="component" value="Unassembled WGS sequence"/>
</dbReference>
<dbReference type="OrthoDB" id="1661883at2759"/>
<accession>A0A3P6T6E2</accession>
<keyword evidence="2" id="KW-1185">Reference proteome</keyword>
<evidence type="ECO:0000313" key="1">
    <source>
        <dbReference type="EMBL" id="VDK61338.1"/>
    </source>
</evidence>
<organism evidence="1 2">
    <name type="scientific">Gongylonema pulchrum</name>
    <dbReference type="NCBI Taxonomy" id="637853"/>
    <lineage>
        <taxon>Eukaryota</taxon>
        <taxon>Metazoa</taxon>
        <taxon>Ecdysozoa</taxon>
        <taxon>Nematoda</taxon>
        <taxon>Chromadorea</taxon>
        <taxon>Rhabditida</taxon>
        <taxon>Spirurina</taxon>
        <taxon>Spiruromorpha</taxon>
        <taxon>Spiruroidea</taxon>
        <taxon>Gongylonematidae</taxon>
        <taxon>Gongylonema</taxon>
    </lineage>
</organism>
<gene>
    <name evidence="1" type="ORF">GPUH_LOCUS8228</name>
</gene>